<dbReference type="InterPro" id="IPR027417">
    <property type="entry name" value="P-loop_NTPase"/>
</dbReference>
<comment type="similarity">
    <text evidence="1">Belongs to the ClpA/ClpB family. Torsin subfamily.</text>
</comment>
<keyword evidence="6" id="KW-1185">Reference proteome</keyword>
<evidence type="ECO:0000256" key="3">
    <source>
        <dbReference type="SAM" id="SignalP"/>
    </source>
</evidence>
<sequence length="410" mass="43840">MGLPIFAIGTVAAMLWAALHIQGTTRFVPEACANVASFLPAHVVGQDLAISQLVDAVCEHLASDSDGSSSSSSSSSRAQAPRKPLIISVHGPPGVGKTFTHTLLARALYNKDPAAAVDCPGEQCKGAKVLYGLNYLEGDRAGQLGQVRSAVLDHLRSAPNPLLVVEEYDKLDCDSRGLLRQLVRHPELANSSMSRAIVLLESNLGFLELEAMLTAAGGDKSQITPEAAESRLREVVLSAWRRPPACEALEDTLAFGAAVDFFLPFFPLTRPEITALMEMELRSRYGSRLEAAGGFLRPEPAALTWLVDRVDFAGGSYPIEGAKQVSTVCVKHVSRLVRKAQEELKAARSRGAAAHGHGQAHGQGHKDKGSGQQQHLHLQHHVGSVVVAAEYVLSVAPSGRELQLLPVEED</sequence>
<dbReference type="InterPro" id="IPR049945">
    <property type="entry name" value="AAA_22"/>
</dbReference>
<evidence type="ECO:0000259" key="4">
    <source>
        <dbReference type="Pfam" id="PF13401"/>
    </source>
</evidence>
<feature type="chain" id="PRO_5032659041" description="ORC1/DEAH AAA+ ATPase domain-containing protein" evidence="3">
    <location>
        <begin position="27"/>
        <end position="410"/>
    </location>
</feature>
<gene>
    <name evidence="5" type="ORF">HXX76_008547</name>
</gene>
<evidence type="ECO:0000256" key="2">
    <source>
        <dbReference type="SAM" id="MobiDB-lite"/>
    </source>
</evidence>
<dbReference type="Pfam" id="PF13401">
    <property type="entry name" value="AAA_22"/>
    <property type="match status" value="1"/>
</dbReference>
<dbReference type="PANTHER" id="PTHR10760:SF2">
    <property type="entry name" value="LD13476P-RELATED"/>
    <property type="match status" value="1"/>
</dbReference>
<dbReference type="GO" id="GO:0005524">
    <property type="term" value="F:ATP binding"/>
    <property type="evidence" value="ECO:0007669"/>
    <property type="project" value="InterPro"/>
</dbReference>
<feature type="domain" description="ORC1/DEAH AAA+ ATPase" evidence="4">
    <location>
        <begin position="84"/>
        <end position="193"/>
    </location>
</feature>
<keyword evidence="3" id="KW-0732">Signal</keyword>
<dbReference type="PANTHER" id="PTHR10760">
    <property type="entry name" value="TORSIN"/>
    <property type="match status" value="1"/>
</dbReference>
<dbReference type="AlphaFoldDB" id="A0A835SZA1"/>
<organism evidence="5 6">
    <name type="scientific">Chlamydomonas incerta</name>
    <dbReference type="NCBI Taxonomy" id="51695"/>
    <lineage>
        <taxon>Eukaryota</taxon>
        <taxon>Viridiplantae</taxon>
        <taxon>Chlorophyta</taxon>
        <taxon>core chlorophytes</taxon>
        <taxon>Chlorophyceae</taxon>
        <taxon>CS clade</taxon>
        <taxon>Chlamydomonadales</taxon>
        <taxon>Chlamydomonadaceae</taxon>
        <taxon>Chlamydomonas</taxon>
    </lineage>
</organism>
<evidence type="ECO:0000313" key="6">
    <source>
        <dbReference type="Proteomes" id="UP000650467"/>
    </source>
</evidence>
<feature type="signal peptide" evidence="3">
    <location>
        <begin position="1"/>
        <end position="26"/>
    </location>
</feature>
<protein>
    <recommendedName>
        <fullName evidence="4">ORC1/DEAH AAA+ ATPase domain-containing protein</fullName>
    </recommendedName>
</protein>
<dbReference type="Gene3D" id="3.40.50.300">
    <property type="entry name" value="P-loop containing nucleotide triphosphate hydrolases"/>
    <property type="match status" value="1"/>
</dbReference>
<dbReference type="InterPro" id="IPR010448">
    <property type="entry name" value="Torsin"/>
</dbReference>
<dbReference type="OrthoDB" id="19623at2759"/>
<evidence type="ECO:0000256" key="1">
    <source>
        <dbReference type="ARBA" id="ARBA00006235"/>
    </source>
</evidence>
<dbReference type="SUPFAM" id="SSF52540">
    <property type="entry name" value="P-loop containing nucleoside triphosphate hydrolases"/>
    <property type="match status" value="1"/>
</dbReference>
<dbReference type="GO" id="GO:0016887">
    <property type="term" value="F:ATP hydrolysis activity"/>
    <property type="evidence" value="ECO:0007669"/>
    <property type="project" value="InterPro"/>
</dbReference>
<dbReference type="EMBL" id="JAEHOC010000020">
    <property type="protein sequence ID" value="KAG2432813.1"/>
    <property type="molecule type" value="Genomic_DNA"/>
</dbReference>
<name>A0A835SZA1_CHLIN</name>
<proteinExistence type="inferred from homology"/>
<accession>A0A835SZA1</accession>
<feature type="compositionally biased region" description="Low complexity" evidence="2">
    <location>
        <begin position="351"/>
        <end position="362"/>
    </location>
</feature>
<dbReference type="GO" id="GO:0005737">
    <property type="term" value="C:cytoplasm"/>
    <property type="evidence" value="ECO:0007669"/>
    <property type="project" value="UniProtKB-ARBA"/>
</dbReference>
<comment type="caution">
    <text evidence="5">The sequence shown here is derived from an EMBL/GenBank/DDBJ whole genome shotgun (WGS) entry which is preliminary data.</text>
</comment>
<evidence type="ECO:0000313" key="5">
    <source>
        <dbReference type="EMBL" id="KAG2432813.1"/>
    </source>
</evidence>
<feature type="region of interest" description="Disordered" evidence="2">
    <location>
        <begin position="348"/>
        <end position="377"/>
    </location>
</feature>
<dbReference type="Proteomes" id="UP000650467">
    <property type="component" value="Unassembled WGS sequence"/>
</dbReference>
<reference evidence="5" key="1">
    <citation type="journal article" date="2020" name="bioRxiv">
        <title>Comparative genomics of Chlamydomonas.</title>
        <authorList>
            <person name="Craig R.J."/>
            <person name="Hasan A.R."/>
            <person name="Ness R.W."/>
            <person name="Keightley P.D."/>
        </authorList>
    </citation>
    <scope>NUCLEOTIDE SEQUENCE</scope>
    <source>
        <strain evidence="5">SAG 7.73</strain>
    </source>
</reference>